<gene>
    <name evidence="1" type="ORF">Hypma_001944</name>
</gene>
<dbReference type="Proteomes" id="UP000076154">
    <property type="component" value="Unassembled WGS sequence"/>
</dbReference>
<accession>A0A369JCB5</accession>
<keyword evidence="2" id="KW-1185">Reference proteome</keyword>
<dbReference type="AlphaFoldDB" id="A0A369JCB5"/>
<sequence length="85" mass="9688">MPHEFVPPNAFRRRRNICESARISLGPSSQAKDGILLASLTFTNMRLELDTPNASSHELDHDLEGRNICMKNGYPYTDLTSQRRK</sequence>
<name>A0A369JCB5_HYPMA</name>
<evidence type="ECO:0000313" key="2">
    <source>
        <dbReference type="Proteomes" id="UP000076154"/>
    </source>
</evidence>
<reference evidence="1" key="1">
    <citation type="submission" date="2018-04" db="EMBL/GenBank/DDBJ databases">
        <title>Whole genome sequencing of Hypsizygus marmoreus.</title>
        <authorList>
            <person name="Choi I.-G."/>
            <person name="Min B."/>
            <person name="Kim J.-G."/>
            <person name="Kim S."/>
            <person name="Oh Y.-L."/>
            <person name="Kong W.-S."/>
            <person name="Park H."/>
            <person name="Jeong J."/>
            <person name="Song E.-S."/>
        </authorList>
    </citation>
    <scope>NUCLEOTIDE SEQUENCE [LARGE SCALE GENOMIC DNA]</scope>
    <source>
        <strain evidence="1">51987-8</strain>
    </source>
</reference>
<organism evidence="1 2">
    <name type="scientific">Hypsizygus marmoreus</name>
    <name type="common">White beech mushroom</name>
    <name type="synonym">Agaricus marmoreus</name>
    <dbReference type="NCBI Taxonomy" id="39966"/>
    <lineage>
        <taxon>Eukaryota</taxon>
        <taxon>Fungi</taxon>
        <taxon>Dikarya</taxon>
        <taxon>Basidiomycota</taxon>
        <taxon>Agaricomycotina</taxon>
        <taxon>Agaricomycetes</taxon>
        <taxon>Agaricomycetidae</taxon>
        <taxon>Agaricales</taxon>
        <taxon>Tricholomatineae</taxon>
        <taxon>Lyophyllaceae</taxon>
        <taxon>Hypsizygus</taxon>
    </lineage>
</organism>
<proteinExistence type="predicted"/>
<comment type="caution">
    <text evidence="1">The sequence shown here is derived from an EMBL/GenBank/DDBJ whole genome shotgun (WGS) entry which is preliminary data.</text>
</comment>
<evidence type="ECO:0000313" key="1">
    <source>
        <dbReference type="EMBL" id="RDB17064.1"/>
    </source>
</evidence>
<dbReference type="InParanoid" id="A0A369JCB5"/>
<protein>
    <submittedName>
        <fullName evidence="1">Uncharacterized protein</fullName>
    </submittedName>
</protein>
<dbReference type="EMBL" id="LUEZ02000113">
    <property type="protein sequence ID" value="RDB17064.1"/>
    <property type="molecule type" value="Genomic_DNA"/>
</dbReference>